<evidence type="ECO:0000256" key="1">
    <source>
        <dbReference type="SAM" id="MobiDB-lite"/>
    </source>
</evidence>
<name>A0A1E7FUX9_9STRA</name>
<keyword evidence="3" id="KW-1185">Reference proteome</keyword>
<dbReference type="InParanoid" id="A0A1E7FUX9"/>
<evidence type="ECO:0000313" key="2">
    <source>
        <dbReference type="EMBL" id="OEU21944.1"/>
    </source>
</evidence>
<dbReference type="Proteomes" id="UP000095751">
    <property type="component" value="Unassembled WGS sequence"/>
</dbReference>
<organism evidence="2 3">
    <name type="scientific">Fragilariopsis cylindrus CCMP1102</name>
    <dbReference type="NCBI Taxonomy" id="635003"/>
    <lineage>
        <taxon>Eukaryota</taxon>
        <taxon>Sar</taxon>
        <taxon>Stramenopiles</taxon>
        <taxon>Ochrophyta</taxon>
        <taxon>Bacillariophyta</taxon>
        <taxon>Bacillariophyceae</taxon>
        <taxon>Bacillariophycidae</taxon>
        <taxon>Bacillariales</taxon>
        <taxon>Bacillariaceae</taxon>
        <taxon>Fragilariopsis</taxon>
    </lineage>
</organism>
<reference evidence="2 3" key="1">
    <citation type="submission" date="2016-09" db="EMBL/GenBank/DDBJ databases">
        <title>Extensive genetic diversity and differential bi-allelic expression allows diatom success in the polar Southern Ocean.</title>
        <authorList>
            <consortium name="DOE Joint Genome Institute"/>
            <person name="Mock T."/>
            <person name="Otillar R.P."/>
            <person name="Strauss J."/>
            <person name="Dupont C."/>
            <person name="Frickenhaus S."/>
            <person name="Maumus F."/>
            <person name="Mcmullan M."/>
            <person name="Sanges R."/>
            <person name="Schmutz J."/>
            <person name="Toseland A."/>
            <person name="Valas R."/>
            <person name="Veluchamy A."/>
            <person name="Ward B.J."/>
            <person name="Allen A."/>
            <person name="Barry K."/>
            <person name="Falciatore A."/>
            <person name="Ferrante M."/>
            <person name="Fortunato A.E."/>
            <person name="Gloeckner G."/>
            <person name="Gruber A."/>
            <person name="Hipkin R."/>
            <person name="Janech M."/>
            <person name="Kroth P."/>
            <person name="Leese F."/>
            <person name="Lindquist E."/>
            <person name="Lyon B.R."/>
            <person name="Martin J."/>
            <person name="Mayer C."/>
            <person name="Parker M."/>
            <person name="Quesneville H."/>
            <person name="Raymond J."/>
            <person name="Uhlig C."/>
            <person name="Valentin K.U."/>
            <person name="Worden A.Z."/>
            <person name="Armbrust E.V."/>
            <person name="Bowler C."/>
            <person name="Green B."/>
            <person name="Moulton V."/>
            <person name="Van Oosterhout C."/>
            <person name="Grigoriev I."/>
        </authorList>
    </citation>
    <scope>NUCLEOTIDE SEQUENCE [LARGE SCALE GENOMIC DNA]</scope>
    <source>
        <strain evidence="2 3">CCMP1102</strain>
    </source>
</reference>
<proteinExistence type="predicted"/>
<dbReference type="KEGG" id="fcy:FRACYDRAFT_273715"/>
<evidence type="ECO:0000313" key="3">
    <source>
        <dbReference type="Proteomes" id="UP000095751"/>
    </source>
</evidence>
<protein>
    <submittedName>
        <fullName evidence="2">Uncharacterized protein</fullName>
    </submittedName>
</protein>
<gene>
    <name evidence="2" type="ORF">FRACYDRAFT_273715</name>
</gene>
<sequence>MGRKRGSYLCKQCTSEKMPVPLKWHICPYKKKYRCVKRDANSKVIEKREVEIQTEEPSFLQQMNESRSKEPKCNKVEK</sequence>
<feature type="compositionally biased region" description="Basic and acidic residues" evidence="1">
    <location>
        <begin position="66"/>
        <end position="78"/>
    </location>
</feature>
<dbReference type="AlphaFoldDB" id="A0A1E7FUX9"/>
<dbReference type="EMBL" id="KV784353">
    <property type="protein sequence ID" value="OEU21944.1"/>
    <property type="molecule type" value="Genomic_DNA"/>
</dbReference>
<feature type="compositionally biased region" description="Polar residues" evidence="1">
    <location>
        <begin position="55"/>
        <end position="65"/>
    </location>
</feature>
<accession>A0A1E7FUX9</accession>
<feature type="region of interest" description="Disordered" evidence="1">
    <location>
        <begin position="55"/>
        <end position="78"/>
    </location>
</feature>